<proteinExistence type="predicted"/>
<dbReference type="Pfam" id="PF25390">
    <property type="entry name" value="WD40_RLD"/>
    <property type="match status" value="1"/>
</dbReference>
<gene>
    <name evidence="5" type="primary">LOC108560986</name>
</gene>
<feature type="repeat" description="RCC1" evidence="2">
    <location>
        <begin position="106"/>
        <end position="165"/>
    </location>
</feature>
<feature type="repeat" description="RCC1" evidence="2">
    <location>
        <begin position="329"/>
        <end position="386"/>
    </location>
</feature>
<protein>
    <submittedName>
        <fullName evidence="5">Williams-Beuren syndrome chromosomal region 16 protein</fullName>
    </submittedName>
</protein>
<dbReference type="PANTHER" id="PTHR46337:SF1">
    <property type="entry name" value="RCC1-LIKE G EXCHANGING FACTOR-LIKE PROTEIN"/>
    <property type="match status" value="1"/>
</dbReference>
<accession>A0ABM1MI13</accession>
<dbReference type="InterPro" id="IPR009091">
    <property type="entry name" value="RCC1/BLIP-II"/>
</dbReference>
<dbReference type="PROSITE" id="PS50012">
    <property type="entry name" value="RCC1_3"/>
    <property type="match status" value="7"/>
</dbReference>
<evidence type="ECO:0000256" key="1">
    <source>
        <dbReference type="ARBA" id="ARBA00022737"/>
    </source>
</evidence>
<dbReference type="PANTHER" id="PTHR46337">
    <property type="entry name" value="RCC1-LIKE G EXCHANGING FACTOR-LIKE PROTEIN"/>
    <property type="match status" value="1"/>
</dbReference>
<feature type="repeat" description="RCC1" evidence="2">
    <location>
        <begin position="46"/>
        <end position="106"/>
    </location>
</feature>
<dbReference type="SUPFAM" id="SSF50985">
    <property type="entry name" value="RCC1/BLIP-II"/>
    <property type="match status" value="2"/>
</dbReference>
<sequence length="434" mass="47745">MTARKVINAFKLINRQYSVKRKFPLDPKHAEEVSVFQYVVSDHNRNRIYVWGDARTGALGIQKTKSKENTQRVEYLQSPKRLHFAEMNEIISAASGFGFTLFATKKQVFGTGLNTDSQIGYHEIRTDKPLGIIFIPLPIRLPLNENTEIMKVSAGRAHAAALTTEGLFMFGNNSYGQCGRIIVENEDYSRNKCYDCIRDIDGKKIVDVECGQDHTLVILSDGSVYSCGWGADGQTGLGHYKVEAKFTKVLGDIAQEKIIKVACRSDFVLALNDKGEVFGWGNTEYKQITLPDGSQQICNPISMKMLTGLGKIKDISTGGSFCLIVNEDGRVFVWGFGLLGSGPEVQVSETPLELPVQLFGNNDFNPDSCVESVSCGLSHMAAVTNLGDLYSWGRNRSSCLGLGVSIGAFVNKVFCGLDHTVAICQSYITDGQQK</sequence>
<feature type="repeat" description="RCC1" evidence="2">
    <location>
        <begin position="275"/>
        <end position="328"/>
    </location>
</feature>
<feature type="repeat" description="RCC1" evidence="2">
    <location>
        <begin position="387"/>
        <end position="426"/>
    </location>
</feature>
<reference evidence="5" key="1">
    <citation type="submission" date="2025-08" db="UniProtKB">
        <authorList>
            <consortium name="RefSeq"/>
        </authorList>
    </citation>
    <scope>IDENTIFICATION</scope>
    <source>
        <tissue evidence="5">Whole Larva</tissue>
    </source>
</reference>
<dbReference type="RefSeq" id="XP_017774213.1">
    <property type="nucleotide sequence ID" value="XM_017918724.1"/>
</dbReference>
<dbReference type="GeneID" id="108560986"/>
<evidence type="ECO:0000259" key="3">
    <source>
        <dbReference type="Pfam" id="PF25390"/>
    </source>
</evidence>
<keyword evidence="1" id="KW-0677">Repeat</keyword>
<dbReference type="InterPro" id="IPR058923">
    <property type="entry name" value="RCC1-like_dom"/>
</dbReference>
<feature type="repeat" description="RCC1" evidence="2">
    <location>
        <begin position="165"/>
        <end position="221"/>
    </location>
</feature>
<evidence type="ECO:0000313" key="5">
    <source>
        <dbReference type="RefSeq" id="XP_017774213.1"/>
    </source>
</evidence>
<dbReference type="InterPro" id="IPR053035">
    <property type="entry name" value="Mitochondrial_GEF_domain"/>
</dbReference>
<feature type="repeat" description="RCC1" evidence="2">
    <location>
        <begin position="222"/>
        <end position="274"/>
    </location>
</feature>
<evidence type="ECO:0000256" key="2">
    <source>
        <dbReference type="PROSITE-ProRule" id="PRU00235"/>
    </source>
</evidence>
<dbReference type="Gene3D" id="2.130.10.30">
    <property type="entry name" value="Regulator of chromosome condensation 1/beta-lactamase-inhibitor protein II"/>
    <property type="match status" value="2"/>
</dbReference>
<dbReference type="InterPro" id="IPR000408">
    <property type="entry name" value="Reg_chr_condens"/>
</dbReference>
<feature type="domain" description="RCC1-like" evidence="3">
    <location>
        <begin position="138"/>
        <end position="425"/>
    </location>
</feature>
<organism evidence="4 5">
    <name type="scientific">Nicrophorus vespilloides</name>
    <name type="common">Boreal carrion beetle</name>
    <dbReference type="NCBI Taxonomy" id="110193"/>
    <lineage>
        <taxon>Eukaryota</taxon>
        <taxon>Metazoa</taxon>
        <taxon>Ecdysozoa</taxon>
        <taxon>Arthropoda</taxon>
        <taxon>Hexapoda</taxon>
        <taxon>Insecta</taxon>
        <taxon>Pterygota</taxon>
        <taxon>Neoptera</taxon>
        <taxon>Endopterygota</taxon>
        <taxon>Coleoptera</taxon>
        <taxon>Polyphaga</taxon>
        <taxon>Staphyliniformia</taxon>
        <taxon>Silphidae</taxon>
        <taxon>Nicrophorinae</taxon>
        <taxon>Nicrophorus</taxon>
    </lineage>
</organism>
<name>A0ABM1MI13_NICVS</name>
<dbReference type="PRINTS" id="PR00633">
    <property type="entry name" value="RCCNDNSATION"/>
</dbReference>
<evidence type="ECO:0000313" key="4">
    <source>
        <dbReference type="Proteomes" id="UP000695000"/>
    </source>
</evidence>
<dbReference type="Proteomes" id="UP000695000">
    <property type="component" value="Unplaced"/>
</dbReference>
<keyword evidence="4" id="KW-1185">Reference proteome</keyword>